<gene>
    <name evidence="1" type="ORF">sS8_0614</name>
</gene>
<evidence type="ECO:0008006" key="3">
    <source>
        <dbReference type="Google" id="ProtNLM"/>
    </source>
</evidence>
<sequence>MSRYFSLRGAIAPLLALLLGIAGWMPQSWAIGLDDAKRQGLVGEQPNGYLEAVGANPSAEVRALIADINAKRRHQYQQVAKANGTSLNVVEALAGKKAIEKTPPGQYVRSPAGRWIKK</sequence>
<dbReference type="PIRSF" id="PIRSF025560">
    <property type="entry name" value="UCP025560"/>
    <property type="match status" value="1"/>
</dbReference>
<evidence type="ECO:0000313" key="2">
    <source>
        <dbReference type="Proteomes" id="UP000266313"/>
    </source>
</evidence>
<dbReference type="Proteomes" id="UP000266313">
    <property type="component" value="Chromosome"/>
</dbReference>
<evidence type="ECO:0000313" key="1">
    <source>
        <dbReference type="EMBL" id="BBA32579.1"/>
    </source>
</evidence>
<dbReference type="AlphaFoldDB" id="A0A250KS26"/>
<proteinExistence type="predicted"/>
<dbReference type="RefSeq" id="WP_119628353.1">
    <property type="nucleotide sequence ID" value="NZ_AP017928.1"/>
</dbReference>
<dbReference type="EMBL" id="AP017928">
    <property type="protein sequence ID" value="BBA32579.1"/>
    <property type="molecule type" value="Genomic_DNA"/>
</dbReference>
<keyword evidence="2" id="KW-1185">Reference proteome</keyword>
<dbReference type="InterPro" id="IPR008309">
    <property type="entry name" value="YdbL"/>
</dbReference>
<organism evidence="1 2">
    <name type="scientific">Methylocaldum marinum</name>
    <dbReference type="NCBI Taxonomy" id="1432792"/>
    <lineage>
        <taxon>Bacteria</taxon>
        <taxon>Pseudomonadati</taxon>
        <taxon>Pseudomonadota</taxon>
        <taxon>Gammaproteobacteria</taxon>
        <taxon>Methylococcales</taxon>
        <taxon>Methylococcaceae</taxon>
        <taxon>Methylocaldum</taxon>
    </lineage>
</organism>
<dbReference type="KEGG" id="mmai:sS8_0614"/>
<name>A0A250KS26_9GAMM</name>
<dbReference type="OrthoDB" id="9798130at2"/>
<reference evidence="1 2" key="1">
    <citation type="submission" date="2016-12" db="EMBL/GenBank/DDBJ databases">
        <title>Genome sequencing of Methylocaldum marinum.</title>
        <authorList>
            <person name="Takeuchi M."/>
            <person name="Kamagata Y."/>
            <person name="Hiraoka S."/>
            <person name="Oshima K."/>
            <person name="Hattori M."/>
            <person name="Iwasaki W."/>
        </authorList>
    </citation>
    <scope>NUCLEOTIDE SEQUENCE [LARGE SCALE GENOMIC DNA]</scope>
    <source>
        <strain evidence="1 2">S8</strain>
    </source>
</reference>
<dbReference type="Pfam" id="PF07027">
    <property type="entry name" value="DUF1318"/>
    <property type="match status" value="1"/>
</dbReference>
<protein>
    <recommendedName>
        <fullName evidence="3">DUF1318 domain-containing protein</fullName>
    </recommendedName>
</protein>
<accession>A0A250KS26</accession>